<evidence type="ECO:0008006" key="3">
    <source>
        <dbReference type="Google" id="ProtNLM"/>
    </source>
</evidence>
<dbReference type="RefSeq" id="WP_011011749.1">
    <property type="nucleotide sequence ID" value="NC_003413.1"/>
</dbReference>
<dbReference type="OrthoDB" id="85349at2157"/>
<proteinExistence type="predicted"/>
<name>A0A5C0XUA2_PYRFU</name>
<evidence type="ECO:0000313" key="2">
    <source>
        <dbReference type="Proteomes" id="UP000324354"/>
    </source>
</evidence>
<dbReference type="EMBL" id="CP023154">
    <property type="protein sequence ID" value="QEK78330.1"/>
    <property type="molecule type" value="Genomic_DNA"/>
</dbReference>
<sequence length="222" mass="25491">MNPLDIIIESSKVVTPTIFNHEIGSEFESVLYHVVKRLKSEYKGFIVISFTDAYASILKYLESIYKDARDVFKDAKVFSVLSYFEDVLGQEVLIKTKDPEIIIGKIKSNLGVKDNTLFLVLGLDIFGVKYPKELITVLPALIRILGRGEKNNILITFNFKAFPENVTEIVNSFALNLFKFGIEVGKNEIKRKLTVIRSIFLEYNLKSWYYTVYPELRFLPAV</sequence>
<dbReference type="GeneID" id="41712431"/>
<protein>
    <recommendedName>
        <fullName evidence="3">KaiC-like domain-containing protein</fullName>
    </recommendedName>
</protein>
<accession>A0A5C0XUA2</accession>
<dbReference type="GeneID" id="13302437"/>
<evidence type="ECO:0000313" key="1">
    <source>
        <dbReference type="EMBL" id="QEK78330.1"/>
    </source>
</evidence>
<gene>
    <name evidence="1" type="ORF">PFDSM3638_03140</name>
</gene>
<dbReference type="AlphaFoldDB" id="A0A5C0XUA2"/>
<reference evidence="1 2" key="1">
    <citation type="submission" date="2017-08" db="EMBL/GenBank/DDBJ databases">
        <title>Resequencing and Reannotation of the genome of Pyrococcus furiosus type strain DSM3638.</title>
        <authorList>
            <person name="Reichelt R.M."/>
            <person name="Bunk B."/>
        </authorList>
    </citation>
    <scope>NUCLEOTIDE SEQUENCE [LARGE SCALE GENOMIC DNA]</scope>
    <source>
        <strain evidence="1 2">DSM 3638</strain>
    </source>
</reference>
<dbReference type="Proteomes" id="UP000324354">
    <property type="component" value="Chromosome"/>
</dbReference>
<organism evidence="1 2">
    <name type="scientific">Pyrococcus furiosus (strain ATCC 43587 / DSM 3638 / JCM 8422 / Vc1)</name>
    <dbReference type="NCBI Taxonomy" id="186497"/>
    <lineage>
        <taxon>Archaea</taxon>
        <taxon>Methanobacteriati</taxon>
        <taxon>Methanobacteriota</taxon>
        <taxon>Thermococci</taxon>
        <taxon>Thermococcales</taxon>
        <taxon>Thermococcaceae</taxon>
        <taxon>Pyrococcus</taxon>
    </lineage>
</organism>